<dbReference type="Gene3D" id="3.40.50.360">
    <property type="match status" value="1"/>
</dbReference>
<comment type="caution">
    <text evidence="6">Lacks conserved residue(s) required for the propagation of feature annotation.</text>
</comment>
<evidence type="ECO:0000256" key="3">
    <source>
        <dbReference type="ARBA" id="ARBA00023002"/>
    </source>
</evidence>
<dbReference type="SUPFAM" id="SSF52218">
    <property type="entry name" value="Flavoproteins"/>
    <property type="match status" value="1"/>
</dbReference>
<comment type="subunit">
    <text evidence="6">Homodimer.</text>
</comment>
<accession>A0A942TNQ7</accession>
<sequence>MAKVLYVKVNPKSDDQSRSSVLANHFIEEYKGHNPDDTIEKLDLYKADIPFLDVDVFSAWGKFAAHEELTETEMIKALRMDELTSQFLEANKLIFAIPFWNLSYPPMFKAYIDTICIAGKTFHYTEHGPVGLVPEKPLLLIETRGGMYSEGPAANMENSQRYFKTIMGFMGLKNVTSVIAEGLDIDPNQTDAILEEAKQKLTDIAGNF</sequence>
<dbReference type="GO" id="GO:0016655">
    <property type="term" value="F:oxidoreductase activity, acting on NAD(P)H, quinone or similar compound as acceptor"/>
    <property type="evidence" value="ECO:0007669"/>
    <property type="project" value="InterPro"/>
</dbReference>
<dbReference type="RefSeq" id="WP_213112083.1">
    <property type="nucleotide sequence ID" value="NZ_JAGYPJ010000001.1"/>
</dbReference>
<gene>
    <name evidence="6" type="primary">azoR</name>
    <name evidence="8" type="ORF">KHA93_18615</name>
</gene>
<evidence type="ECO:0000313" key="8">
    <source>
        <dbReference type="EMBL" id="MBS4201630.1"/>
    </source>
</evidence>
<comment type="function">
    <text evidence="6">Quinone reductase that provides resistance to thiol-specific stress caused by electrophilic quinones.</text>
</comment>
<dbReference type="EMBL" id="JAGYPJ010000001">
    <property type="protein sequence ID" value="MBS4201630.1"/>
    <property type="molecule type" value="Genomic_DNA"/>
</dbReference>
<comment type="caution">
    <text evidence="8">The sequence shown here is derived from an EMBL/GenBank/DDBJ whole genome shotgun (WGS) entry which is preliminary data.</text>
</comment>
<evidence type="ECO:0000313" key="9">
    <source>
        <dbReference type="Proteomes" id="UP000682713"/>
    </source>
</evidence>
<dbReference type="Proteomes" id="UP000682713">
    <property type="component" value="Unassembled WGS sequence"/>
</dbReference>
<dbReference type="HAMAP" id="MF_01216">
    <property type="entry name" value="Azoreductase_type1"/>
    <property type="match status" value="1"/>
</dbReference>
<proteinExistence type="inferred from homology"/>
<evidence type="ECO:0000256" key="4">
    <source>
        <dbReference type="ARBA" id="ARBA00023027"/>
    </source>
</evidence>
<dbReference type="InterPro" id="IPR029039">
    <property type="entry name" value="Flavoprotein-like_sf"/>
</dbReference>
<dbReference type="InterPro" id="IPR050104">
    <property type="entry name" value="FMN-dep_NADH:Q_OxRdtase_AzoR1"/>
</dbReference>
<keyword evidence="3 6" id="KW-0560">Oxidoreductase</keyword>
<comment type="catalytic activity">
    <reaction evidence="6">
        <text>2 a quinone + NADH + H(+) = 2 a 1,4-benzosemiquinone + NAD(+)</text>
        <dbReference type="Rhea" id="RHEA:65952"/>
        <dbReference type="ChEBI" id="CHEBI:15378"/>
        <dbReference type="ChEBI" id="CHEBI:57540"/>
        <dbReference type="ChEBI" id="CHEBI:57945"/>
        <dbReference type="ChEBI" id="CHEBI:132124"/>
        <dbReference type="ChEBI" id="CHEBI:134225"/>
    </reaction>
</comment>
<dbReference type="AlphaFoldDB" id="A0A942TNQ7"/>
<keyword evidence="4 6" id="KW-0520">NAD</keyword>
<feature type="binding site" evidence="6">
    <location>
        <begin position="143"/>
        <end position="146"/>
    </location>
    <ligand>
        <name>FMN</name>
        <dbReference type="ChEBI" id="CHEBI:58210"/>
    </ligand>
</feature>
<comment type="cofactor">
    <cofactor evidence="6">
        <name>FMN</name>
        <dbReference type="ChEBI" id="CHEBI:58210"/>
    </cofactor>
    <text evidence="6">Binds 1 FMN per subunit.</text>
</comment>
<feature type="binding site" evidence="6">
    <location>
        <begin position="17"/>
        <end position="19"/>
    </location>
    <ligand>
        <name>FMN</name>
        <dbReference type="ChEBI" id="CHEBI:58210"/>
    </ligand>
</feature>
<dbReference type="InterPro" id="IPR003680">
    <property type="entry name" value="Flavodoxin_fold"/>
</dbReference>
<comment type="function">
    <text evidence="6">Also exhibits azoreductase activity. Catalyzes the reductive cleavage of the azo bond in aromatic azo compounds to the corresponding amines.</text>
</comment>
<dbReference type="GO" id="GO:0016652">
    <property type="term" value="F:oxidoreductase activity, acting on NAD(P)H as acceptor"/>
    <property type="evidence" value="ECO:0007669"/>
    <property type="project" value="UniProtKB-UniRule"/>
</dbReference>
<dbReference type="NCBIfam" id="NF010075">
    <property type="entry name" value="PRK13556.1"/>
    <property type="match status" value="1"/>
</dbReference>
<comment type="catalytic activity">
    <reaction evidence="5">
        <text>N,N-dimethyl-1,4-phenylenediamine + anthranilate + 2 NAD(+) = 2-(4-dimethylaminophenyl)diazenylbenzoate + 2 NADH + 2 H(+)</text>
        <dbReference type="Rhea" id="RHEA:55872"/>
        <dbReference type="ChEBI" id="CHEBI:15378"/>
        <dbReference type="ChEBI" id="CHEBI:15783"/>
        <dbReference type="ChEBI" id="CHEBI:16567"/>
        <dbReference type="ChEBI" id="CHEBI:57540"/>
        <dbReference type="ChEBI" id="CHEBI:57945"/>
        <dbReference type="ChEBI" id="CHEBI:71579"/>
        <dbReference type="EC" id="1.7.1.17"/>
    </reaction>
    <physiologicalReaction direction="right-to-left" evidence="5">
        <dbReference type="Rhea" id="RHEA:55874"/>
    </physiologicalReaction>
</comment>
<dbReference type="Pfam" id="PF02525">
    <property type="entry name" value="Flavodoxin_2"/>
    <property type="match status" value="1"/>
</dbReference>
<dbReference type="EC" id="1.6.5.-" evidence="6"/>
<dbReference type="PANTHER" id="PTHR43741">
    <property type="entry name" value="FMN-DEPENDENT NADH-AZOREDUCTASE 1"/>
    <property type="match status" value="1"/>
</dbReference>
<dbReference type="PANTHER" id="PTHR43741:SF7">
    <property type="entry name" value="FMN-DEPENDENT NADH:QUINONE OXIDOREDUCTASE"/>
    <property type="match status" value="1"/>
</dbReference>
<dbReference type="GO" id="GO:0010181">
    <property type="term" value="F:FMN binding"/>
    <property type="evidence" value="ECO:0007669"/>
    <property type="project" value="UniProtKB-UniRule"/>
</dbReference>
<reference evidence="8 9" key="1">
    <citation type="submission" date="2021-05" db="EMBL/GenBank/DDBJ databases">
        <title>Novel Bacillus species.</title>
        <authorList>
            <person name="Liu G."/>
        </authorList>
    </citation>
    <scope>NUCLEOTIDE SEQUENCE [LARGE SCALE GENOMIC DNA]</scope>
    <source>
        <strain evidence="8 9">FJAT-49732</strain>
    </source>
</reference>
<feature type="domain" description="Flavodoxin-like fold" evidence="7">
    <location>
        <begin position="3"/>
        <end position="202"/>
    </location>
</feature>
<keyword evidence="1 6" id="KW-0285">Flavoprotein</keyword>
<evidence type="ECO:0000259" key="7">
    <source>
        <dbReference type="Pfam" id="PF02525"/>
    </source>
</evidence>
<protein>
    <recommendedName>
        <fullName evidence="6">FMN dependent NADH:quinone oxidoreductase</fullName>
        <ecNumber evidence="6">1.6.5.-</ecNumber>
    </recommendedName>
    <alternativeName>
        <fullName evidence="6">Azo-dye reductase</fullName>
    </alternativeName>
    <alternativeName>
        <fullName evidence="6">FMN-dependent NADH-azo compound oxidoreductase</fullName>
    </alternativeName>
    <alternativeName>
        <fullName evidence="6">FMN-dependent NADH-azoreductase</fullName>
        <ecNumber evidence="6">1.7.1.17</ecNumber>
    </alternativeName>
</protein>
<organism evidence="8 9">
    <name type="scientific">Lederbergia citrisecunda</name>
    <dbReference type="NCBI Taxonomy" id="2833583"/>
    <lineage>
        <taxon>Bacteria</taxon>
        <taxon>Bacillati</taxon>
        <taxon>Bacillota</taxon>
        <taxon>Bacilli</taxon>
        <taxon>Bacillales</taxon>
        <taxon>Bacillaceae</taxon>
        <taxon>Lederbergia</taxon>
    </lineage>
</organism>
<evidence type="ECO:0000256" key="5">
    <source>
        <dbReference type="ARBA" id="ARBA00048542"/>
    </source>
</evidence>
<keyword evidence="9" id="KW-1185">Reference proteome</keyword>
<name>A0A942TNQ7_9BACI</name>
<dbReference type="EC" id="1.7.1.17" evidence="6"/>
<keyword evidence="2 6" id="KW-0288">FMN</keyword>
<dbReference type="InterPro" id="IPR023048">
    <property type="entry name" value="NADH:quinone_OxRdtase_FMN_depd"/>
</dbReference>
<evidence type="ECO:0000256" key="1">
    <source>
        <dbReference type="ARBA" id="ARBA00022630"/>
    </source>
</evidence>
<evidence type="ECO:0000256" key="2">
    <source>
        <dbReference type="ARBA" id="ARBA00022643"/>
    </source>
</evidence>
<evidence type="ECO:0000256" key="6">
    <source>
        <dbReference type="HAMAP-Rule" id="MF_01216"/>
    </source>
</evidence>
<comment type="similarity">
    <text evidence="6">Belongs to the azoreductase type 1 family.</text>
</comment>
<dbReference type="GO" id="GO:0009055">
    <property type="term" value="F:electron transfer activity"/>
    <property type="evidence" value="ECO:0007669"/>
    <property type="project" value="UniProtKB-UniRule"/>
</dbReference>